<accession>A0A368G3R7</accession>
<dbReference type="OrthoDB" id="5803581at2759"/>
<dbReference type="Proteomes" id="UP000252519">
    <property type="component" value="Unassembled WGS sequence"/>
</dbReference>
<dbReference type="EMBL" id="JOJR01000364">
    <property type="protein sequence ID" value="RCN38992.1"/>
    <property type="molecule type" value="Genomic_DNA"/>
</dbReference>
<keyword evidence="2" id="KW-1185">Reference proteome</keyword>
<dbReference type="AlphaFoldDB" id="A0A368G3R7"/>
<evidence type="ECO:0000313" key="2">
    <source>
        <dbReference type="Proteomes" id="UP000252519"/>
    </source>
</evidence>
<organism evidence="1 2">
    <name type="scientific">Ancylostoma caninum</name>
    <name type="common">Dog hookworm</name>
    <dbReference type="NCBI Taxonomy" id="29170"/>
    <lineage>
        <taxon>Eukaryota</taxon>
        <taxon>Metazoa</taxon>
        <taxon>Ecdysozoa</taxon>
        <taxon>Nematoda</taxon>
        <taxon>Chromadorea</taxon>
        <taxon>Rhabditida</taxon>
        <taxon>Rhabditina</taxon>
        <taxon>Rhabditomorpha</taxon>
        <taxon>Strongyloidea</taxon>
        <taxon>Ancylostomatidae</taxon>
        <taxon>Ancylostomatinae</taxon>
        <taxon>Ancylostoma</taxon>
    </lineage>
</organism>
<name>A0A368G3R7_ANCCA</name>
<gene>
    <name evidence="1" type="ORF">ANCCAN_15085</name>
</gene>
<protein>
    <recommendedName>
        <fullName evidence="3">Kelch repeat protein</fullName>
    </recommendedName>
</protein>
<sequence>MIIFGGFNGREYFQHAKLFDLNKKYVTNMHDRRCYVAATPFVDPTGSYHVVAVGG</sequence>
<evidence type="ECO:0000313" key="1">
    <source>
        <dbReference type="EMBL" id="RCN38992.1"/>
    </source>
</evidence>
<evidence type="ECO:0008006" key="3">
    <source>
        <dbReference type="Google" id="ProtNLM"/>
    </source>
</evidence>
<proteinExistence type="predicted"/>
<comment type="caution">
    <text evidence="1">The sequence shown here is derived from an EMBL/GenBank/DDBJ whole genome shotgun (WGS) entry which is preliminary data.</text>
</comment>
<reference evidence="1 2" key="1">
    <citation type="submission" date="2014-10" db="EMBL/GenBank/DDBJ databases">
        <title>Draft genome of the hookworm Ancylostoma caninum.</title>
        <authorList>
            <person name="Mitreva M."/>
        </authorList>
    </citation>
    <scope>NUCLEOTIDE SEQUENCE [LARGE SCALE GENOMIC DNA]</scope>
    <source>
        <strain evidence="1 2">Baltimore</strain>
    </source>
</reference>